<keyword evidence="6" id="KW-1185">Reference proteome</keyword>
<feature type="region of interest" description="Disordered" evidence="3">
    <location>
        <begin position="281"/>
        <end position="495"/>
    </location>
</feature>
<feature type="compositionally biased region" description="Low complexity" evidence="3">
    <location>
        <begin position="87"/>
        <end position="104"/>
    </location>
</feature>
<dbReference type="Gramene" id="TRITD3Av1G287460.3">
    <property type="protein sequence ID" value="TRITD3Av1G287460.3"/>
    <property type="gene ID" value="TRITD3Av1G287460"/>
</dbReference>
<evidence type="ECO:0000259" key="4">
    <source>
        <dbReference type="Pfam" id="PF13178"/>
    </source>
</evidence>
<evidence type="ECO:0000256" key="3">
    <source>
        <dbReference type="SAM" id="MobiDB-lite"/>
    </source>
</evidence>
<dbReference type="EMBL" id="LT934115">
    <property type="protein sequence ID" value="VAH70475.1"/>
    <property type="molecule type" value="Genomic_DNA"/>
</dbReference>
<organism evidence="5 6">
    <name type="scientific">Triticum turgidum subsp. durum</name>
    <name type="common">Durum wheat</name>
    <name type="synonym">Triticum durum</name>
    <dbReference type="NCBI Taxonomy" id="4567"/>
    <lineage>
        <taxon>Eukaryota</taxon>
        <taxon>Viridiplantae</taxon>
        <taxon>Streptophyta</taxon>
        <taxon>Embryophyta</taxon>
        <taxon>Tracheophyta</taxon>
        <taxon>Spermatophyta</taxon>
        <taxon>Magnoliopsida</taxon>
        <taxon>Liliopsida</taxon>
        <taxon>Poales</taxon>
        <taxon>Poaceae</taxon>
        <taxon>BOP clade</taxon>
        <taxon>Pooideae</taxon>
        <taxon>Triticodae</taxon>
        <taxon>Triticeae</taxon>
        <taxon>Triticinae</taxon>
        <taxon>Triticum</taxon>
    </lineage>
</organism>
<feature type="compositionally biased region" description="Polar residues" evidence="3">
    <location>
        <begin position="44"/>
        <end position="58"/>
    </location>
</feature>
<protein>
    <recommendedName>
        <fullName evidence="4">DUF4005 domain-containing protein</fullName>
    </recommendedName>
</protein>
<gene>
    <name evidence="5" type="ORF">TRITD_3Av1G287460</name>
</gene>
<dbReference type="InterPro" id="IPR025064">
    <property type="entry name" value="DUF4005"/>
</dbReference>
<dbReference type="GO" id="GO:0005516">
    <property type="term" value="F:calmodulin binding"/>
    <property type="evidence" value="ECO:0007669"/>
    <property type="project" value="UniProtKB-KW"/>
</dbReference>
<reference evidence="5 6" key="1">
    <citation type="submission" date="2017-09" db="EMBL/GenBank/DDBJ databases">
        <authorList>
            <consortium name="International Durum Wheat Genome Sequencing Consortium (IDWGSC)"/>
            <person name="Milanesi L."/>
        </authorList>
    </citation>
    <scope>NUCLEOTIDE SEQUENCE [LARGE SCALE GENOMIC DNA]</scope>
    <source>
        <strain evidence="6">cv. Svevo</strain>
    </source>
</reference>
<sequence length="495" mass="53213">MGKKPKWLGAVKKAFSPESKDQKLQRRLAAAGSSSAAYPRDLTPSASYLQARASSSGSALPRYPDDFQEEEHEIEHVAAAPAPAPAPATDAPLPAPAPAAAAPPRHCAGSLFLSHPVQGARRHQDPDRLPRSPARRALRALKGLVRLKSLVQGHSVKRQATSTLRCMQTLSRVQSKIRTRRIKMAEENQALQRQLLLNQELETLRMGDQWNTSLQSKEQIEASLVSRQEAAARRERALAYAFSHQWKSTSRCANPMFVDPSNPHWGWSWLERWMASRPFDGRNGTAEKDGSSVDRTSVNSTSLSMNLGQVETVTKADNQVVDSLKPNDDKPMPLSTPKPSGPAPRQSPSTPSPVLARKKSATPKSGDGDGDGDDARSVVSTVRSERPRRHSMGASSVRDDASLSGSSLSSVPSYMAATKSASARAKSRVQSPMLTEGAAQAETLEKGWSSVGSAKKRLSFPAGTPPAATRRHSGPPKVRQAAVEGGTAEGDSSLV</sequence>
<evidence type="ECO:0000256" key="2">
    <source>
        <dbReference type="ARBA" id="ARBA00024341"/>
    </source>
</evidence>
<comment type="similarity">
    <text evidence="2">Belongs to the IQD family.</text>
</comment>
<dbReference type="PANTHER" id="PTHR32295">
    <property type="entry name" value="IQ-DOMAIN 5-RELATED"/>
    <property type="match status" value="1"/>
</dbReference>
<feature type="compositionally biased region" description="Low complexity" evidence="3">
    <location>
        <begin position="402"/>
        <end position="424"/>
    </location>
</feature>
<evidence type="ECO:0000313" key="5">
    <source>
        <dbReference type="EMBL" id="VAH70475.1"/>
    </source>
</evidence>
<feature type="compositionally biased region" description="Polar residues" evidence="3">
    <location>
        <begin position="293"/>
        <end position="321"/>
    </location>
</feature>
<dbReference type="Proteomes" id="UP000324705">
    <property type="component" value="Chromosome 3A"/>
</dbReference>
<dbReference type="AlphaFoldDB" id="A0A9R0S2E4"/>
<accession>A0A9R0S2E4</accession>
<keyword evidence="1" id="KW-0112">Calmodulin-binding</keyword>
<evidence type="ECO:0000313" key="6">
    <source>
        <dbReference type="Proteomes" id="UP000324705"/>
    </source>
</evidence>
<dbReference type="Pfam" id="PF13178">
    <property type="entry name" value="DUF4005"/>
    <property type="match status" value="1"/>
</dbReference>
<dbReference type="PANTHER" id="PTHR32295:SF138">
    <property type="entry name" value="DUF4005 DOMAIN-CONTAINING PROTEIN"/>
    <property type="match status" value="1"/>
</dbReference>
<feature type="domain" description="DUF4005" evidence="4">
    <location>
        <begin position="404"/>
        <end position="471"/>
    </location>
</feature>
<evidence type="ECO:0000256" key="1">
    <source>
        <dbReference type="ARBA" id="ARBA00022860"/>
    </source>
</evidence>
<name>A0A9R0S2E4_TRITD</name>
<feature type="region of interest" description="Disordered" evidence="3">
    <location>
        <begin position="1"/>
        <end position="110"/>
    </location>
</feature>
<proteinExistence type="inferred from homology"/>